<gene>
    <name evidence="2" type="ORF">SCF082_LOCUS11113</name>
</gene>
<feature type="chain" id="PRO_5045588159" evidence="1">
    <location>
        <begin position="27"/>
        <end position="565"/>
    </location>
</feature>
<reference evidence="2 3" key="1">
    <citation type="submission" date="2024-02" db="EMBL/GenBank/DDBJ databases">
        <authorList>
            <person name="Chen Y."/>
            <person name="Shah S."/>
            <person name="Dougan E. K."/>
            <person name="Thang M."/>
            <person name="Chan C."/>
        </authorList>
    </citation>
    <scope>NUCLEOTIDE SEQUENCE [LARGE SCALE GENOMIC DNA]</scope>
</reference>
<keyword evidence="1" id="KW-0732">Signal</keyword>
<sequence>MMRQSKHGVCLLALVALDAFPLQDNAGFVTRVENVLAHEALHQRVQLSAKPPSKEHLSGGEFNQQVTGSASVSEMLQVLHTERYNPNYNLIIVSAAWHTMARLQHSITRQVVADPYFDEFMQDTLQILKRSLVQDPGCWSRQSANLFWASAKLSRQSVVKRHLAKVQADFSEAAACTAFNMDEQGVANVIWACSELNLPRATLRKIMNAVTYRLRDVAEELKPQGTSNILLAAVRLGKEAPQLLDEMELLAEVLPDKIAAMDAQAVANSIWATTRLERQAEGAALLTVLPDLVRRAEVVVGNMNGQNVANIIWSAAKLRNRPPELLELMPRLTNRGGKIIGQLDSQNVANIFWATSKLQEEAPSLQYFLPNMTRRAEAVITQMDVEGSASTILAVGQLQSDDKLFLRNLLPGLTQRMFFILQHSPPREMSNACWGLALSGHADIDFMNSVAAELVARADQMKPKSVEYDMPQILISFARLGIPGPPDFLDIVHRKQRPMLKRMNAWGLCALSWSCKRLDDSGKFRDFCTMVNQQVATRGFSQQEVEYSRFGPEKWSQRPRKKRSK</sequence>
<comment type="caution">
    <text evidence="2">The sequence shown here is derived from an EMBL/GenBank/DDBJ whole genome shotgun (WGS) entry which is preliminary data.</text>
</comment>
<evidence type="ECO:0000313" key="2">
    <source>
        <dbReference type="EMBL" id="CAK9011491.1"/>
    </source>
</evidence>
<keyword evidence="3" id="KW-1185">Reference proteome</keyword>
<proteinExistence type="predicted"/>
<feature type="signal peptide" evidence="1">
    <location>
        <begin position="1"/>
        <end position="26"/>
    </location>
</feature>
<organism evidence="2 3">
    <name type="scientific">Durusdinium trenchii</name>
    <dbReference type="NCBI Taxonomy" id="1381693"/>
    <lineage>
        <taxon>Eukaryota</taxon>
        <taxon>Sar</taxon>
        <taxon>Alveolata</taxon>
        <taxon>Dinophyceae</taxon>
        <taxon>Suessiales</taxon>
        <taxon>Symbiodiniaceae</taxon>
        <taxon>Durusdinium</taxon>
    </lineage>
</organism>
<evidence type="ECO:0000313" key="3">
    <source>
        <dbReference type="Proteomes" id="UP001642464"/>
    </source>
</evidence>
<accession>A0ABP0JAX8</accession>
<dbReference type="EMBL" id="CAXAMM010006557">
    <property type="protein sequence ID" value="CAK9011491.1"/>
    <property type="molecule type" value="Genomic_DNA"/>
</dbReference>
<evidence type="ECO:0000256" key="1">
    <source>
        <dbReference type="SAM" id="SignalP"/>
    </source>
</evidence>
<dbReference type="InterPro" id="IPR050870">
    <property type="entry name" value="FAST_kinase"/>
</dbReference>
<dbReference type="PANTHER" id="PTHR21228:SF40">
    <property type="entry name" value="LD45607P"/>
    <property type="match status" value="1"/>
</dbReference>
<name>A0ABP0JAX8_9DINO</name>
<dbReference type="PANTHER" id="PTHR21228">
    <property type="entry name" value="FAST LEU-RICH DOMAIN-CONTAINING"/>
    <property type="match status" value="1"/>
</dbReference>
<protein>
    <submittedName>
        <fullName evidence="2">Chloroplastic (AtRAP)</fullName>
    </submittedName>
</protein>
<dbReference type="Proteomes" id="UP001642464">
    <property type="component" value="Unassembled WGS sequence"/>
</dbReference>